<evidence type="ECO:0000256" key="2">
    <source>
        <dbReference type="ARBA" id="ARBA00022692"/>
    </source>
</evidence>
<evidence type="ECO:0000256" key="3">
    <source>
        <dbReference type="ARBA" id="ARBA00022989"/>
    </source>
</evidence>
<evidence type="ECO:0008006" key="8">
    <source>
        <dbReference type="Google" id="ProtNLM"/>
    </source>
</evidence>
<keyword evidence="3 5" id="KW-1133">Transmembrane helix</keyword>
<reference evidence="6" key="1">
    <citation type="submission" date="2022-11" db="EMBL/GenBank/DDBJ databases">
        <title>Centuries of genome instability and evolution in soft-shell clam transmissible cancer (bioRxiv).</title>
        <authorList>
            <person name="Hart S.F.M."/>
            <person name="Yonemitsu M.A."/>
            <person name="Giersch R.M."/>
            <person name="Beal B.F."/>
            <person name="Arriagada G."/>
            <person name="Davis B.W."/>
            <person name="Ostrander E.A."/>
            <person name="Goff S.P."/>
            <person name="Metzger M.J."/>
        </authorList>
    </citation>
    <scope>NUCLEOTIDE SEQUENCE</scope>
    <source>
        <strain evidence="6">MELC-2E11</strain>
        <tissue evidence="6">Siphon/mantle</tissue>
    </source>
</reference>
<dbReference type="Proteomes" id="UP001164746">
    <property type="component" value="Chromosome 13"/>
</dbReference>
<comment type="subcellular location">
    <subcellularLocation>
        <location evidence="1">Membrane</location>
        <topology evidence="1">Multi-pass membrane protein</topology>
    </subcellularLocation>
</comment>
<feature type="transmembrane region" description="Helical" evidence="5">
    <location>
        <begin position="27"/>
        <end position="52"/>
    </location>
</feature>
<evidence type="ECO:0000256" key="5">
    <source>
        <dbReference type="SAM" id="Phobius"/>
    </source>
</evidence>
<proteinExistence type="predicted"/>
<name>A0ABY7FLQ6_MYAAR</name>
<dbReference type="EMBL" id="CP111024">
    <property type="protein sequence ID" value="WAR23155.1"/>
    <property type="molecule type" value="Genomic_DNA"/>
</dbReference>
<evidence type="ECO:0000256" key="4">
    <source>
        <dbReference type="ARBA" id="ARBA00023136"/>
    </source>
</evidence>
<dbReference type="PRINTS" id="PR00259">
    <property type="entry name" value="TMFOUR"/>
</dbReference>
<evidence type="ECO:0000313" key="6">
    <source>
        <dbReference type="EMBL" id="WAR23155.1"/>
    </source>
</evidence>
<dbReference type="PANTHER" id="PTHR19282:SF534">
    <property type="entry name" value="TETRASPANIN FAMILY-RELATED"/>
    <property type="match status" value="1"/>
</dbReference>
<keyword evidence="2 5" id="KW-0812">Transmembrane</keyword>
<keyword evidence="4 5" id="KW-0472">Membrane</keyword>
<dbReference type="Pfam" id="PF00335">
    <property type="entry name" value="Tetraspanin"/>
    <property type="match status" value="1"/>
</dbReference>
<dbReference type="InterPro" id="IPR018499">
    <property type="entry name" value="Tetraspanin/Peripherin"/>
</dbReference>
<gene>
    <name evidence="6" type="ORF">MAR_036824</name>
</gene>
<sequence>MARGKLAFDHLDILSENKDNDGKLLHIFRIVLLVIMGLISVGGIAILAIGIWTHEVDYGSRAVSGLIGIALYQVDSVIMIICGSLTIAVMIIGFVGLLRPQKCLLGFFRCCGASGDVNSSTSWFLYQHDSFWVRDDLSNRSLVPKSCCSEDSNMELCTGKVNMTNSTIFSSWAPYGEPEKVDPPLTYNYTIFTDGCYDKLEGYLRQNGILIGTAAIVVGYT</sequence>
<evidence type="ECO:0000313" key="7">
    <source>
        <dbReference type="Proteomes" id="UP001164746"/>
    </source>
</evidence>
<feature type="transmembrane region" description="Helical" evidence="5">
    <location>
        <begin position="72"/>
        <end position="98"/>
    </location>
</feature>
<keyword evidence="7" id="KW-1185">Reference proteome</keyword>
<accession>A0ABY7FLQ6</accession>
<organism evidence="6 7">
    <name type="scientific">Mya arenaria</name>
    <name type="common">Soft-shell clam</name>
    <dbReference type="NCBI Taxonomy" id="6604"/>
    <lineage>
        <taxon>Eukaryota</taxon>
        <taxon>Metazoa</taxon>
        <taxon>Spiralia</taxon>
        <taxon>Lophotrochozoa</taxon>
        <taxon>Mollusca</taxon>
        <taxon>Bivalvia</taxon>
        <taxon>Autobranchia</taxon>
        <taxon>Heteroconchia</taxon>
        <taxon>Euheterodonta</taxon>
        <taxon>Imparidentia</taxon>
        <taxon>Neoheterodontei</taxon>
        <taxon>Myida</taxon>
        <taxon>Myoidea</taxon>
        <taxon>Myidae</taxon>
        <taxon>Mya</taxon>
    </lineage>
</organism>
<dbReference type="PANTHER" id="PTHR19282">
    <property type="entry name" value="TETRASPANIN"/>
    <property type="match status" value="1"/>
</dbReference>
<protein>
    <recommendedName>
        <fullName evidence="8">Tetraspanin</fullName>
    </recommendedName>
</protein>
<evidence type="ECO:0000256" key="1">
    <source>
        <dbReference type="ARBA" id="ARBA00004141"/>
    </source>
</evidence>